<dbReference type="AlphaFoldDB" id="W6MIJ2"/>
<evidence type="ECO:0000259" key="3">
    <source>
        <dbReference type="PROSITE" id="PS50195"/>
    </source>
</evidence>
<evidence type="ECO:0000256" key="1">
    <source>
        <dbReference type="SAM" id="Coils"/>
    </source>
</evidence>
<dbReference type="CDD" id="cd15858">
    <property type="entry name" value="SNARE_VAM7"/>
    <property type="match status" value="1"/>
</dbReference>
<feature type="domain" description="PX" evidence="3">
    <location>
        <begin position="1"/>
        <end position="110"/>
    </location>
</feature>
<name>W6MIJ2_9ASCO</name>
<reference evidence="4" key="2">
    <citation type="submission" date="2014-02" db="EMBL/GenBank/DDBJ databases">
        <title>Complete DNA sequence of /Kuraishia capsulata/ illustrates novel genomic features among budding yeasts (/Saccharomycotina/).</title>
        <authorList>
            <person name="Morales L."/>
            <person name="Noel B."/>
            <person name="Porcel B."/>
            <person name="Marcet-Houben M."/>
            <person name="Hullo M-F."/>
            <person name="Sacerdot C."/>
            <person name="Tekaia F."/>
            <person name="Leh-Louis V."/>
            <person name="Despons L."/>
            <person name="Khanna V."/>
            <person name="Aury J-M."/>
            <person name="Barbe V."/>
            <person name="Couloux A."/>
            <person name="Labadie K."/>
            <person name="Pelletier E."/>
            <person name="Souciet J-L."/>
            <person name="Boekhout T."/>
            <person name="Gabaldon T."/>
            <person name="Wincker P."/>
            <person name="Dujon B."/>
        </authorList>
    </citation>
    <scope>NUCLEOTIDE SEQUENCE</scope>
    <source>
        <strain evidence="4">CBS 1993</strain>
    </source>
</reference>
<organism evidence="4 5">
    <name type="scientific">Kuraishia capsulata CBS 1993</name>
    <dbReference type="NCBI Taxonomy" id="1382522"/>
    <lineage>
        <taxon>Eukaryota</taxon>
        <taxon>Fungi</taxon>
        <taxon>Dikarya</taxon>
        <taxon>Ascomycota</taxon>
        <taxon>Saccharomycotina</taxon>
        <taxon>Pichiomycetes</taxon>
        <taxon>Pichiales</taxon>
        <taxon>Pichiaceae</taxon>
        <taxon>Kuraishia</taxon>
    </lineage>
</organism>
<gene>
    <name evidence="4" type="ORF">KUCA_T00001698001</name>
</gene>
<keyword evidence="1" id="KW-0175">Coiled coil</keyword>
<dbReference type="GO" id="GO:0005769">
    <property type="term" value="C:early endosome"/>
    <property type="evidence" value="ECO:0007669"/>
    <property type="project" value="TreeGrafter"/>
</dbReference>
<dbReference type="InterPro" id="IPR036871">
    <property type="entry name" value="PX_dom_sf"/>
</dbReference>
<dbReference type="Gene3D" id="3.30.1520.10">
    <property type="entry name" value="Phox-like domain"/>
    <property type="match status" value="1"/>
</dbReference>
<evidence type="ECO:0000259" key="2">
    <source>
        <dbReference type="PROSITE" id="PS50192"/>
    </source>
</evidence>
<dbReference type="SMART" id="SM00312">
    <property type="entry name" value="PX"/>
    <property type="match status" value="1"/>
</dbReference>
<dbReference type="GO" id="GO:0006886">
    <property type="term" value="P:intracellular protein transport"/>
    <property type="evidence" value="ECO:0007669"/>
    <property type="project" value="TreeGrafter"/>
</dbReference>
<dbReference type="PROSITE" id="PS50192">
    <property type="entry name" value="T_SNARE"/>
    <property type="match status" value="1"/>
</dbReference>
<dbReference type="Proteomes" id="UP000019384">
    <property type="component" value="Unassembled WGS sequence"/>
</dbReference>
<protein>
    <recommendedName>
        <fullName evidence="6">PX domain-containing protein</fullName>
    </recommendedName>
</protein>
<reference evidence="4" key="1">
    <citation type="submission" date="2013-12" db="EMBL/GenBank/DDBJ databases">
        <authorList>
            <person name="Genoscope - CEA"/>
        </authorList>
    </citation>
    <scope>NUCLEOTIDE SEQUENCE</scope>
    <source>
        <strain evidence="4">CBS 1993</strain>
    </source>
</reference>
<dbReference type="SUPFAM" id="SSF64268">
    <property type="entry name" value="PX domain"/>
    <property type="match status" value="1"/>
</dbReference>
<dbReference type="RefSeq" id="XP_022457739.1">
    <property type="nucleotide sequence ID" value="XM_022603904.1"/>
</dbReference>
<sequence length="351" mass="39877">MDKFEVSIYSTSTTESYTVYHIRLLHGVNVYRTSKRYSDFVRLKSDLEGLRGQAMPYQLPRKHYITKSTDPGLIEERRVSLEEFLGLLMKDETWRDNDVMRSFLGLPNSAFRQASVENAVEKAENLKGVWKSDAADGPMSPNEWFEMLRDCKSLLQDCRSRMFSGSTVECRKSLSSTKSRLVKLQEVMNDPQGWGSLGAGELKRRQDLLVELQRDYDDLQTLLTEMASDHSAVGKHPLSSSGRSEAYTQLFQGSSPVSKSNRVLGGKPQETSVTRQLDNGSLLQFQKDEIQNQDQQLNSLRSIIQRQRQIGVAINEELNVQKDILDALDQQVDDSTAKMKSARQKIGKILQ</sequence>
<dbReference type="PROSITE" id="PS50195">
    <property type="entry name" value="PX"/>
    <property type="match status" value="1"/>
</dbReference>
<dbReference type="Pfam" id="PF00787">
    <property type="entry name" value="PX"/>
    <property type="match status" value="1"/>
</dbReference>
<feature type="coiled-coil region" evidence="1">
    <location>
        <begin position="202"/>
        <end position="229"/>
    </location>
</feature>
<dbReference type="PANTHER" id="PTHR12431:SF14">
    <property type="entry name" value="LD15323P"/>
    <property type="match status" value="1"/>
</dbReference>
<dbReference type="SUPFAM" id="SSF58038">
    <property type="entry name" value="SNARE fusion complex"/>
    <property type="match status" value="1"/>
</dbReference>
<feature type="domain" description="T-SNARE coiled-coil homology" evidence="2">
    <location>
        <begin position="287"/>
        <end position="349"/>
    </location>
</feature>
<proteinExistence type="predicted"/>
<evidence type="ECO:0008006" key="6">
    <source>
        <dbReference type="Google" id="ProtNLM"/>
    </source>
</evidence>
<evidence type="ECO:0000313" key="5">
    <source>
        <dbReference type="Proteomes" id="UP000019384"/>
    </source>
</evidence>
<dbReference type="InterPro" id="IPR001683">
    <property type="entry name" value="PX_dom"/>
</dbReference>
<evidence type="ECO:0000313" key="4">
    <source>
        <dbReference type="EMBL" id="CDK25728.1"/>
    </source>
</evidence>
<dbReference type="GO" id="GO:0035091">
    <property type="term" value="F:phosphatidylinositol binding"/>
    <property type="evidence" value="ECO:0007669"/>
    <property type="project" value="InterPro"/>
</dbReference>
<dbReference type="HOGENOM" id="CLU_033748_1_0_1"/>
<keyword evidence="5" id="KW-1185">Reference proteome</keyword>
<dbReference type="OrthoDB" id="428895at2759"/>
<dbReference type="PANTHER" id="PTHR12431">
    <property type="entry name" value="SORTING NEXIN 17 AND 27"/>
    <property type="match status" value="1"/>
</dbReference>
<dbReference type="InterPro" id="IPR000727">
    <property type="entry name" value="T_SNARE_dom"/>
</dbReference>
<dbReference type="Gene3D" id="1.20.5.110">
    <property type="match status" value="1"/>
</dbReference>
<dbReference type="GO" id="GO:0032456">
    <property type="term" value="P:endocytic recycling"/>
    <property type="evidence" value="ECO:0007669"/>
    <property type="project" value="TreeGrafter"/>
</dbReference>
<dbReference type="GeneID" id="34519127"/>
<dbReference type="SMART" id="SM00397">
    <property type="entry name" value="t_SNARE"/>
    <property type="match status" value="1"/>
</dbReference>
<accession>W6MIJ2</accession>
<dbReference type="STRING" id="1382522.W6MIJ2"/>
<dbReference type="EMBL" id="HG793126">
    <property type="protein sequence ID" value="CDK25728.1"/>
    <property type="molecule type" value="Genomic_DNA"/>
</dbReference>
<feature type="coiled-coil region" evidence="1">
    <location>
        <begin position="283"/>
        <end position="345"/>
    </location>
</feature>